<dbReference type="Pfam" id="PF13419">
    <property type="entry name" value="HAD_2"/>
    <property type="match status" value="1"/>
</dbReference>
<dbReference type="PANTHER" id="PTHR18901:SF38">
    <property type="entry name" value="PSEUDOURIDINE-5'-PHOSPHATASE"/>
    <property type="match status" value="1"/>
</dbReference>
<dbReference type="Gene3D" id="1.10.150.240">
    <property type="entry name" value="Putative phosphatase, domain 2"/>
    <property type="match status" value="1"/>
</dbReference>
<name>A0A7C3YPN2_UNCW3</name>
<gene>
    <name evidence="1" type="ORF">ENX07_03255</name>
</gene>
<sequence length="222" mass="25411">MKGRYGVIFDFDGVMVDTEPIYFQAMQEMARRRGKEFSLRVKKEVMGTGGLLSMRIMKERLGLRESPEELLRERGEIFARLLRESGIRPMPGLFSAIRVFNQMDFAKAIASSSRREWIIWGLEELKLKDEFPVIVSGEEVKEAKPAPEIFLLASKRLGLERERCLVLEDTIIGVQSAKGAGMKVIAIPNQYNQDEDFSRADLRLNSLTEIDEALIRTLLLKR</sequence>
<dbReference type="PRINTS" id="PR00413">
    <property type="entry name" value="HADHALOGNASE"/>
</dbReference>
<evidence type="ECO:0000313" key="1">
    <source>
        <dbReference type="EMBL" id="HGE99071.1"/>
    </source>
</evidence>
<dbReference type="InterPro" id="IPR023214">
    <property type="entry name" value="HAD_sf"/>
</dbReference>
<comment type="caution">
    <text evidence="1">The sequence shown here is derived from an EMBL/GenBank/DDBJ whole genome shotgun (WGS) entry which is preliminary data.</text>
</comment>
<dbReference type="AlphaFoldDB" id="A0A7C3YPN2"/>
<dbReference type="Gene3D" id="3.40.50.1000">
    <property type="entry name" value="HAD superfamily/HAD-like"/>
    <property type="match status" value="1"/>
</dbReference>
<dbReference type="InterPro" id="IPR023198">
    <property type="entry name" value="PGP-like_dom2"/>
</dbReference>
<dbReference type="SFLD" id="SFLDG01129">
    <property type="entry name" value="C1.5:_HAD__Beta-PGM__Phosphata"/>
    <property type="match status" value="1"/>
</dbReference>
<dbReference type="InterPro" id="IPR041492">
    <property type="entry name" value="HAD_2"/>
</dbReference>
<dbReference type="NCBIfam" id="TIGR01509">
    <property type="entry name" value="HAD-SF-IA-v3"/>
    <property type="match status" value="1"/>
</dbReference>
<dbReference type="PANTHER" id="PTHR18901">
    <property type="entry name" value="2-DEOXYGLUCOSE-6-PHOSPHATE PHOSPHATASE 2"/>
    <property type="match status" value="1"/>
</dbReference>
<accession>A0A7C3YPN2</accession>
<organism evidence="1">
    <name type="scientific">candidate division WOR-3 bacterium</name>
    <dbReference type="NCBI Taxonomy" id="2052148"/>
    <lineage>
        <taxon>Bacteria</taxon>
        <taxon>Bacteria division WOR-3</taxon>
    </lineage>
</organism>
<dbReference type="InterPro" id="IPR006439">
    <property type="entry name" value="HAD-SF_hydro_IA"/>
</dbReference>
<dbReference type="SFLD" id="SFLDS00003">
    <property type="entry name" value="Haloacid_Dehalogenase"/>
    <property type="match status" value="1"/>
</dbReference>
<dbReference type="SUPFAM" id="SSF56784">
    <property type="entry name" value="HAD-like"/>
    <property type="match status" value="1"/>
</dbReference>
<dbReference type="InterPro" id="IPR036412">
    <property type="entry name" value="HAD-like_sf"/>
</dbReference>
<dbReference type="SFLD" id="SFLDG01135">
    <property type="entry name" value="C1.5.6:_HAD__Beta-PGM__Phospha"/>
    <property type="match status" value="1"/>
</dbReference>
<protein>
    <submittedName>
        <fullName evidence="1">HAD family phosphatase</fullName>
    </submittedName>
</protein>
<dbReference type="EMBL" id="DTMQ01000018">
    <property type="protein sequence ID" value="HGE99071.1"/>
    <property type="molecule type" value="Genomic_DNA"/>
</dbReference>
<proteinExistence type="predicted"/>
<reference evidence="1" key="1">
    <citation type="journal article" date="2020" name="mSystems">
        <title>Genome- and Community-Level Interaction Insights into Carbon Utilization and Element Cycling Functions of Hydrothermarchaeota in Hydrothermal Sediment.</title>
        <authorList>
            <person name="Zhou Z."/>
            <person name="Liu Y."/>
            <person name="Xu W."/>
            <person name="Pan J."/>
            <person name="Luo Z.H."/>
            <person name="Li M."/>
        </authorList>
    </citation>
    <scope>NUCLEOTIDE SEQUENCE [LARGE SCALE GENOMIC DNA]</scope>
    <source>
        <strain evidence="1">SpSt-906</strain>
    </source>
</reference>